<name>A0ABC8YTF6_9POAL</name>
<evidence type="ECO:0000313" key="3">
    <source>
        <dbReference type="Proteomes" id="UP001497457"/>
    </source>
</evidence>
<sequence>MSSAARRRSARGIHGGGAPAAERDDDGDAGDVVTVDYRFSILAARRSIVDQLSEEQEEVVRSIGFGGVLHLTRYNKLDRHFSAWLCNQLTAAAAAAPAPVFLADGAGTEVPVTARDVHEVLGVPNGERQVVGCPGRGDPAAKERDVAAVRRALGLGDGEALTLQAAEAVVARRHKDATPPPGPMTPAERDAFVVAFLLLLVEHFFAPGSVYRRGKVNEEVFHALAVPAEVHLYDWAEYVLDEFCRCAGRVREQVASRCSKISLSGCLLFLQIFYIDRLDLRAAGCQVPRGVQPRVAAYNYKSLYKLIELDRQPEWPEGGLKLFGKLKFITAKPAPTQMDDFRSTSEDPPPCVHASDDHIKNAKYGKEVTYSLLLVEAEEKPVVQKTSCQTTPKDYPFESETGHTPSCRSPEMKKQHVFGRSQFEMGLVHPQPPMKDAEACFKWLDACCYADDQLKWTWVILEEPAPIRVDGLYIKLSMIRAGELKAEVCNLVMRLYLQLDDQIYQDSGTAEPRWRHFLPAKWSSLALKHGDKICESSLTVRTMFSGQHIAYDVGLCRMIIVPVELEGSWSCYAWDLKEKRLNILDPLLSHSGNNEEAIRLKHSSSAPLLLGALLACLSRYCNSHGYDHQESSPDSWETKILKDLEGMRTF</sequence>
<protein>
    <submittedName>
        <fullName evidence="2">Uncharacterized protein</fullName>
    </submittedName>
</protein>
<dbReference type="AlphaFoldDB" id="A0ABC8YTF6"/>
<reference evidence="2 3" key="2">
    <citation type="submission" date="2024-10" db="EMBL/GenBank/DDBJ databases">
        <authorList>
            <person name="Ryan C."/>
        </authorList>
    </citation>
    <scope>NUCLEOTIDE SEQUENCE [LARGE SCALE GENOMIC DNA]</scope>
</reference>
<feature type="region of interest" description="Disordered" evidence="1">
    <location>
        <begin position="388"/>
        <end position="411"/>
    </location>
</feature>
<keyword evidence="3" id="KW-1185">Reference proteome</keyword>
<evidence type="ECO:0000256" key="1">
    <source>
        <dbReference type="SAM" id="MobiDB-lite"/>
    </source>
</evidence>
<dbReference type="EMBL" id="OZ075127">
    <property type="protein sequence ID" value="CAL4949849.1"/>
    <property type="molecule type" value="Genomic_DNA"/>
</dbReference>
<dbReference type="PANTHER" id="PTHR34835">
    <property type="entry name" value="OS07G0283600 PROTEIN-RELATED"/>
    <property type="match status" value="1"/>
</dbReference>
<evidence type="ECO:0000313" key="2">
    <source>
        <dbReference type="EMBL" id="CAL4949849.1"/>
    </source>
</evidence>
<dbReference type="Proteomes" id="UP001497457">
    <property type="component" value="Chromosome 17b"/>
</dbReference>
<accession>A0ABC8YTF6</accession>
<gene>
    <name evidence="2" type="ORF">URODEC1_LOCUS38061</name>
</gene>
<reference evidence="3" key="1">
    <citation type="submission" date="2024-06" db="EMBL/GenBank/DDBJ databases">
        <authorList>
            <person name="Ryan C."/>
        </authorList>
    </citation>
    <scope>NUCLEOTIDE SEQUENCE [LARGE SCALE GENOMIC DNA]</scope>
</reference>
<feature type="region of interest" description="Disordered" evidence="1">
    <location>
        <begin position="1"/>
        <end position="27"/>
    </location>
</feature>
<organism evidence="2 3">
    <name type="scientific">Urochloa decumbens</name>
    <dbReference type="NCBI Taxonomy" id="240449"/>
    <lineage>
        <taxon>Eukaryota</taxon>
        <taxon>Viridiplantae</taxon>
        <taxon>Streptophyta</taxon>
        <taxon>Embryophyta</taxon>
        <taxon>Tracheophyta</taxon>
        <taxon>Spermatophyta</taxon>
        <taxon>Magnoliopsida</taxon>
        <taxon>Liliopsida</taxon>
        <taxon>Poales</taxon>
        <taxon>Poaceae</taxon>
        <taxon>PACMAD clade</taxon>
        <taxon>Panicoideae</taxon>
        <taxon>Panicodae</taxon>
        <taxon>Paniceae</taxon>
        <taxon>Melinidinae</taxon>
        <taxon>Urochloa</taxon>
    </lineage>
</organism>
<dbReference type="PANTHER" id="PTHR34835:SF69">
    <property type="entry name" value="UBIQUITIN-LIKE PROTEASE FAMILY PROFILE DOMAIN-CONTAINING PROTEIN"/>
    <property type="match status" value="1"/>
</dbReference>
<feature type="compositionally biased region" description="Basic residues" evidence="1">
    <location>
        <begin position="1"/>
        <end position="11"/>
    </location>
</feature>
<proteinExistence type="predicted"/>